<feature type="signal peptide" evidence="2">
    <location>
        <begin position="1"/>
        <end position="19"/>
    </location>
</feature>
<keyword evidence="1 2" id="KW-0732">Signal</keyword>
<evidence type="ECO:0000313" key="4">
    <source>
        <dbReference type="EMBL" id="MDR6302093.1"/>
    </source>
</evidence>
<dbReference type="EMBL" id="JAVDQA010000010">
    <property type="protein sequence ID" value="MDR6302093.1"/>
    <property type="molecule type" value="Genomic_DNA"/>
</dbReference>
<organism evidence="4 5">
    <name type="scientific">Mesonia maritima</name>
    <dbReference type="NCBI Taxonomy" id="1793873"/>
    <lineage>
        <taxon>Bacteria</taxon>
        <taxon>Pseudomonadati</taxon>
        <taxon>Bacteroidota</taxon>
        <taxon>Flavobacteriia</taxon>
        <taxon>Flavobacteriales</taxon>
        <taxon>Flavobacteriaceae</taxon>
        <taxon>Mesonia</taxon>
    </lineage>
</organism>
<feature type="domain" description="Secretion system C-terminal sorting" evidence="3">
    <location>
        <begin position="239"/>
        <end position="294"/>
    </location>
</feature>
<feature type="chain" id="PRO_5046785182" description="Secretion system C-terminal sorting domain-containing protein" evidence="2">
    <location>
        <begin position="20"/>
        <end position="297"/>
    </location>
</feature>
<dbReference type="Proteomes" id="UP001257659">
    <property type="component" value="Unassembled WGS sequence"/>
</dbReference>
<dbReference type="NCBIfam" id="TIGR04183">
    <property type="entry name" value="Por_Secre_tail"/>
    <property type="match status" value="1"/>
</dbReference>
<dbReference type="InterPro" id="IPR026444">
    <property type="entry name" value="Secre_tail"/>
</dbReference>
<reference evidence="4 5" key="1">
    <citation type="submission" date="2023-07" db="EMBL/GenBank/DDBJ databases">
        <title>Genomic Encyclopedia of Type Strains, Phase IV (KMG-IV): sequencing the most valuable type-strain genomes for metagenomic binning, comparative biology and taxonomic classification.</title>
        <authorList>
            <person name="Goeker M."/>
        </authorList>
    </citation>
    <scope>NUCLEOTIDE SEQUENCE [LARGE SCALE GENOMIC DNA]</scope>
    <source>
        <strain evidence="4 5">DSM 102814</strain>
    </source>
</reference>
<evidence type="ECO:0000313" key="5">
    <source>
        <dbReference type="Proteomes" id="UP001257659"/>
    </source>
</evidence>
<evidence type="ECO:0000259" key="3">
    <source>
        <dbReference type="Pfam" id="PF18962"/>
    </source>
</evidence>
<dbReference type="RefSeq" id="WP_309730315.1">
    <property type="nucleotide sequence ID" value="NZ_JAVDQA010000010.1"/>
</dbReference>
<gene>
    <name evidence="4" type="ORF">GGR31_002770</name>
</gene>
<keyword evidence="5" id="KW-1185">Reference proteome</keyword>
<evidence type="ECO:0000256" key="1">
    <source>
        <dbReference type="ARBA" id="ARBA00022729"/>
    </source>
</evidence>
<protein>
    <recommendedName>
        <fullName evidence="3">Secretion system C-terminal sorting domain-containing protein</fullName>
    </recommendedName>
</protein>
<comment type="caution">
    <text evidence="4">The sequence shown here is derived from an EMBL/GenBank/DDBJ whole genome shotgun (WGS) entry which is preliminary data.</text>
</comment>
<dbReference type="Pfam" id="PF18962">
    <property type="entry name" value="Por_Secre_tail"/>
    <property type="match status" value="1"/>
</dbReference>
<evidence type="ECO:0000256" key="2">
    <source>
        <dbReference type="SAM" id="SignalP"/>
    </source>
</evidence>
<name>A0ABU1K908_9FLAO</name>
<sequence>MKKITFLAIAMIFSIATQAQDTSFESSEGYTLGEIDGQSTWVVNPDYSYFVTVSDEQASEGAYALKLGLDDQSAIPDGNIAGPTYDVSGSIDSNADSMEFAVDIYAADATVGEIDYFINDSQGNTTTRVAIFNGEINIIAPSGGQLAIVASTSIANQTFANLKINLNFVDNEIIYYVDDTVLYTGTFWGGTSVGSLGFLTAGDSEYFVDNITYSDMLSTKDFETVSFSHYTQNNQLVMNSDSQIGNVAIFNILGQQVISENVNSTSGNIDLNALSSGVYLTKVSVNNETKSFKFVKK</sequence>
<accession>A0ABU1K908</accession>
<proteinExistence type="predicted"/>